<dbReference type="Pfam" id="PF22888">
    <property type="entry name" value="FIMAH"/>
    <property type="match status" value="1"/>
</dbReference>
<proteinExistence type="predicted"/>
<dbReference type="Proteomes" id="UP001139125">
    <property type="component" value="Unassembled WGS sequence"/>
</dbReference>
<accession>A0A9X2L3A6</accession>
<dbReference type="InterPro" id="IPR054470">
    <property type="entry name" value="FIMAH_dom"/>
</dbReference>
<gene>
    <name evidence="2" type="ORF">NM125_08175</name>
</gene>
<reference evidence="2" key="1">
    <citation type="submission" date="2022-06" db="EMBL/GenBank/DDBJ databases">
        <title>Gracilimonas sp. CAU 1638 isolated from sea sediment.</title>
        <authorList>
            <person name="Kim W."/>
        </authorList>
    </citation>
    <scope>NUCLEOTIDE SEQUENCE</scope>
    <source>
        <strain evidence="2">CAU 1638</strain>
    </source>
</reference>
<comment type="caution">
    <text evidence="2">The sequence shown here is derived from an EMBL/GenBank/DDBJ whole genome shotgun (WGS) entry which is preliminary data.</text>
</comment>
<dbReference type="AlphaFoldDB" id="A0A9X2L3A6"/>
<feature type="domain" description="FIMAH" evidence="1">
    <location>
        <begin position="161"/>
        <end position="229"/>
    </location>
</feature>
<evidence type="ECO:0000313" key="2">
    <source>
        <dbReference type="EMBL" id="MCP9291555.1"/>
    </source>
</evidence>
<sequence>MKDKFDVSISVNIVQQDSTFMYNYELNNDSTSDQSIWYWLVFSEAEIFDISSPVGWKNYTGINPNRYSYSSTSREYRIAPDSTLKNFSFMSHSLPTIQQYFMEGWEQIILDPGNEPDSVENESFFDVAKQGLTIFPRPNSDITNIQDFTDTLQTFRRRSCEELGWITNKGICNSLDVKLRNVERHLERNKPKQAGNVLNAFLNELSAQRGKHITEEGYALLYYNAEYLQQRIGEMD</sequence>
<keyword evidence="3" id="KW-1185">Reference proteome</keyword>
<evidence type="ECO:0000259" key="1">
    <source>
        <dbReference type="Pfam" id="PF22888"/>
    </source>
</evidence>
<organism evidence="2 3">
    <name type="scientific">Gracilimonas sediminicola</name>
    <dbReference type="NCBI Taxonomy" id="2952158"/>
    <lineage>
        <taxon>Bacteria</taxon>
        <taxon>Pseudomonadati</taxon>
        <taxon>Balneolota</taxon>
        <taxon>Balneolia</taxon>
        <taxon>Balneolales</taxon>
        <taxon>Balneolaceae</taxon>
        <taxon>Gracilimonas</taxon>
    </lineage>
</organism>
<dbReference type="RefSeq" id="WP_255134419.1">
    <property type="nucleotide sequence ID" value="NZ_JANDBC010000001.1"/>
</dbReference>
<evidence type="ECO:0000313" key="3">
    <source>
        <dbReference type="Proteomes" id="UP001139125"/>
    </source>
</evidence>
<dbReference type="EMBL" id="JANDBC010000001">
    <property type="protein sequence ID" value="MCP9291555.1"/>
    <property type="molecule type" value="Genomic_DNA"/>
</dbReference>
<protein>
    <recommendedName>
        <fullName evidence="1">FIMAH domain-containing protein</fullName>
    </recommendedName>
</protein>
<name>A0A9X2L3A6_9BACT</name>